<evidence type="ECO:0000256" key="13">
    <source>
        <dbReference type="PROSITE-ProRule" id="PRU00277"/>
    </source>
</evidence>
<reference evidence="17" key="1">
    <citation type="journal article" date="2021" name="PeerJ">
        <title>Extensive microbial diversity within the chicken gut microbiome revealed by metagenomics and culture.</title>
        <authorList>
            <person name="Gilroy R."/>
            <person name="Ravi A."/>
            <person name="Getino M."/>
            <person name="Pursley I."/>
            <person name="Horton D.L."/>
            <person name="Alikhan N.F."/>
            <person name="Baker D."/>
            <person name="Gharbi K."/>
            <person name="Hall N."/>
            <person name="Watson M."/>
            <person name="Adriaenssens E.M."/>
            <person name="Foster-Nyarko E."/>
            <person name="Jarju S."/>
            <person name="Secka A."/>
            <person name="Antonio M."/>
            <person name="Oren A."/>
            <person name="Chaudhuri R.R."/>
            <person name="La Ragione R."/>
            <person name="Hildebrand F."/>
            <person name="Pallen M.J."/>
        </authorList>
    </citation>
    <scope>NUCLEOTIDE SEQUENCE</scope>
    <source>
        <strain evidence="17">ChiBcolR8-3208</strain>
    </source>
</reference>
<comment type="catalytic activity">
    <reaction evidence="1 12 13">
        <text>[protein]-peptidylproline (omega=180) = [protein]-peptidylproline (omega=0)</text>
        <dbReference type="Rhea" id="RHEA:16237"/>
        <dbReference type="Rhea" id="RHEA-COMP:10747"/>
        <dbReference type="Rhea" id="RHEA-COMP:10748"/>
        <dbReference type="ChEBI" id="CHEBI:83833"/>
        <dbReference type="ChEBI" id="CHEBI:83834"/>
        <dbReference type="EC" id="5.2.1.8"/>
    </reaction>
</comment>
<evidence type="ECO:0000256" key="1">
    <source>
        <dbReference type="ARBA" id="ARBA00000971"/>
    </source>
</evidence>
<dbReference type="InterPro" id="IPR046357">
    <property type="entry name" value="PPIase_dom_sf"/>
</dbReference>
<evidence type="ECO:0000256" key="5">
    <source>
        <dbReference type="ARBA" id="ARBA00022618"/>
    </source>
</evidence>
<dbReference type="FunFam" id="3.10.50.40:FF:000001">
    <property type="entry name" value="Trigger factor"/>
    <property type="match status" value="1"/>
</dbReference>
<name>A0A9D2LZP0_9FIRM</name>
<proteinExistence type="inferred from homology"/>
<dbReference type="PIRSF" id="PIRSF003095">
    <property type="entry name" value="Trigger_factor"/>
    <property type="match status" value="1"/>
</dbReference>
<dbReference type="InterPro" id="IPR027304">
    <property type="entry name" value="Trigger_fact/SurA_dom_sf"/>
</dbReference>
<protein>
    <recommendedName>
        <fullName evidence="4 12">Trigger factor</fullName>
        <shortName evidence="12">TF</shortName>
        <ecNumber evidence="3 12">5.2.1.8</ecNumber>
    </recommendedName>
    <alternativeName>
        <fullName evidence="11 12">PPIase</fullName>
    </alternativeName>
</protein>
<comment type="caution">
    <text evidence="17">The sequence shown here is derived from an EMBL/GenBank/DDBJ whole genome shotgun (WGS) entry which is preliminary data.</text>
</comment>
<evidence type="ECO:0000256" key="15">
    <source>
        <dbReference type="SAM" id="MobiDB-lite"/>
    </source>
</evidence>
<evidence type="ECO:0000256" key="8">
    <source>
        <dbReference type="ARBA" id="ARBA00023235"/>
    </source>
</evidence>
<dbReference type="InterPro" id="IPR008881">
    <property type="entry name" value="Trigger_fac_ribosome-bd_bac"/>
</dbReference>
<evidence type="ECO:0000256" key="2">
    <source>
        <dbReference type="ARBA" id="ARBA00005464"/>
    </source>
</evidence>
<reference evidence="17" key="2">
    <citation type="submission" date="2021-04" db="EMBL/GenBank/DDBJ databases">
        <authorList>
            <person name="Gilroy R."/>
        </authorList>
    </citation>
    <scope>NUCLEOTIDE SEQUENCE</scope>
    <source>
        <strain evidence="17">ChiBcolR8-3208</strain>
    </source>
</reference>
<dbReference type="InterPro" id="IPR036611">
    <property type="entry name" value="Trigger_fac_ribosome-bd_sf"/>
</dbReference>
<evidence type="ECO:0000256" key="12">
    <source>
        <dbReference type="HAMAP-Rule" id="MF_00303"/>
    </source>
</evidence>
<evidence type="ECO:0000313" key="18">
    <source>
        <dbReference type="Proteomes" id="UP000824214"/>
    </source>
</evidence>
<dbReference type="PANTHER" id="PTHR30560:SF3">
    <property type="entry name" value="TRIGGER FACTOR-LIKE PROTEIN TIG, CHLOROPLASTIC"/>
    <property type="match status" value="1"/>
</dbReference>
<evidence type="ECO:0000259" key="16">
    <source>
        <dbReference type="PROSITE" id="PS50059"/>
    </source>
</evidence>
<evidence type="ECO:0000256" key="11">
    <source>
        <dbReference type="ARBA" id="ARBA00029986"/>
    </source>
</evidence>
<dbReference type="Pfam" id="PF00254">
    <property type="entry name" value="FKBP_C"/>
    <property type="match status" value="1"/>
</dbReference>
<dbReference type="Gene3D" id="3.30.70.1050">
    <property type="entry name" value="Trigger factor ribosome-binding domain"/>
    <property type="match status" value="1"/>
</dbReference>
<comment type="subcellular location">
    <subcellularLocation>
        <location evidence="12">Cytoplasm</location>
    </subcellularLocation>
    <text evidence="12">About half TF is bound to the ribosome near the polypeptide exit tunnel while the other half is free in the cytoplasm.</text>
</comment>
<dbReference type="GO" id="GO:0043022">
    <property type="term" value="F:ribosome binding"/>
    <property type="evidence" value="ECO:0007669"/>
    <property type="project" value="TreeGrafter"/>
</dbReference>
<dbReference type="GO" id="GO:0044183">
    <property type="term" value="F:protein folding chaperone"/>
    <property type="evidence" value="ECO:0007669"/>
    <property type="project" value="TreeGrafter"/>
</dbReference>
<keyword evidence="7 12" id="KW-0143">Chaperone</keyword>
<evidence type="ECO:0000256" key="10">
    <source>
        <dbReference type="ARBA" id="ARBA00024849"/>
    </source>
</evidence>
<dbReference type="InterPro" id="IPR037041">
    <property type="entry name" value="Trigger_fac_C_sf"/>
</dbReference>
<dbReference type="SUPFAM" id="SSF109998">
    <property type="entry name" value="Triger factor/SurA peptide-binding domain-like"/>
    <property type="match status" value="1"/>
</dbReference>
<dbReference type="PANTHER" id="PTHR30560">
    <property type="entry name" value="TRIGGER FACTOR CHAPERONE AND PEPTIDYL-PROLYL CIS/TRANS ISOMERASE"/>
    <property type="match status" value="1"/>
</dbReference>
<organism evidence="17 18">
    <name type="scientific">Candidatus Acutalibacter ornithocaccae</name>
    <dbReference type="NCBI Taxonomy" id="2838416"/>
    <lineage>
        <taxon>Bacteria</taxon>
        <taxon>Bacillati</taxon>
        <taxon>Bacillota</taxon>
        <taxon>Clostridia</taxon>
        <taxon>Eubacteriales</taxon>
        <taxon>Acutalibacteraceae</taxon>
        <taxon>Acutalibacter</taxon>
    </lineage>
</organism>
<dbReference type="InterPro" id="IPR001179">
    <property type="entry name" value="PPIase_FKBP_dom"/>
</dbReference>
<evidence type="ECO:0000256" key="3">
    <source>
        <dbReference type="ARBA" id="ARBA00013194"/>
    </source>
</evidence>
<feature type="domain" description="PPIase FKBP-type" evidence="16">
    <location>
        <begin position="164"/>
        <end position="244"/>
    </location>
</feature>
<dbReference type="InterPro" id="IPR005215">
    <property type="entry name" value="Trig_fac"/>
</dbReference>
<dbReference type="GO" id="GO:0043335">
    <property type="term" value="P:protein unfolding"/>
    <property type="evidence" value="ECO:0007669"/>
    <property type="project" value="TreeGrafter"/>
</dbReference>
<evidence type="ECO:0000313" key="17">
    <source>
        <dbReference type="EMBL" id="HJB38184.1"/>
    </source>
</evidence>
<dbReference type="InterPro" id="IPR008880">
    <property type="entry name" value="Trigger_fac_C"/>
</dbReference>
<dbReference type="Proteomes" id="UP000824214">
    <property type="component" value="Unassembled WGS sequence"/>
</dbReference>
<dbReference type="EC" id="5.2.1.8" evidence="3 12"/>
<evidence type="ECO:0000256" key="14">
    <source>
        <dbReference type="RuleBase" id="RU003914"/>
    </source>
</evidence>
<evidence type="ECO:0000256" key="6">
    <source>
        <dbReference type="ARBA" id="ARBA00023110"/>
    </source>
</evidence>
<dbReference type="SUPFAM" id="SSF54534">
    <property type="entry name" value="FKBP-like"/>
    <property type="match status" value="1"/>
</dbReference>
<keyword evidence="6 12" id="KW-0697">Rotamase</keyword>
<dbReference type="EMBL" id="DWXZ01000194">
    <property type="protein sequence ID" value="HJB38184.1"/>
    <property type="molecule type" value="Genomic_DNA"/>
</dbReference>
<feature type="compositionally biased region" description="Basic and acidic residues" evidence="15">
    <location>
        <begin position="469"/>
        <end position="480"/>
    </location>
</feature>
<keyword evidence="8 12" id="KW-0413">Isomerase</keyword>
<dbReference type="Pfam" id="PF05698">
    <property type="entry name" value="Trigger_C"/>
    <property type="match status" value="1"/>
</dbReference>
<dbReference type="NCBIfam" id="TIGR00115">
    <property type="entry name" value="tig"/>
    <property type="match status" value="1"/>
</dbReference>
<sequence>MNVKATNKVETNRYELELEVSSEEFNEAINTVYKRESKKMNIPGFRKGHAPRAFIEKYYGEEVFYEAAIDHLYRPMVMEAVEKSGLQVISIGEFKIDEIGKDKGILCKLNVVTKPEATIEGYKGIEVTRPPVEVTSEDVDREIDRVRERNSRMITVEGRAAENGDIVTIDFDGYLDGKQFDGGKADNYELTLGAGQFIPGFEDQVVGHSVGDEFDVNVTFPEDYHAEELKGKPAVFKIKLHEIKAKELPTVDDEFAKDVSEFDTLDEYKQDIEKHLKEQREKAADNDVENQLVEAIIEKVQAEIPDEMVENEVDEIINSFAYRLQSQGLKLETYLKYTGQTTDDLRVQYKPQAERQVKVRLGLEKIAELEGLKPTEEETEAEYQKLADAYGMPLESVKNLVTVEGINGDIQNQKAIDLVKANAVVVEKKAEEEQTEEKKPAKKRASTKKKAEAAEGEEAAEKPKRRSAKKAESAEEKTEG</sequence>
<feature type="compositionally biased region" description="Basic and acidic residues" evidence="15">
    <location>
        <begin position="427"/>
        <end position="439"/>
    </location>
</feature>
<comment type="function">
    <text evidence="10 12">Involved in protein export. Acts as a chaperone by maintaining the newly synthesized protein in an open conformation. Functions as a peptidyl-prolyl cis-trans isomerase.</text>
</comment>
<evidence type="ECO:0000256" key="4">
    <source>
        <dbReference type="ARBA" id="ARBA00016902"/>
    </source>
</evidence>
<dbReference type="PROSITE" id="PS50059">
    <property type="entry name" value="FKBP_PPIASE"/>
    <property type="match status" value="1"/>
</dbReference>
<keyword evidence="5 12" id="KW-0132">Cell division</keyword>
<dbReference type="Gene3D" id="3.10.50.40">
    <property type="match status" value="1"/>
</dbReference>
<evidence type="ECO:0000256" key="9">
    <source>
        <dbReference type="ARBA" id="ARBA00023306"/>
    </source>
</evidence>
<dbReference type="GO" id="GO:0051301">
    <property type="term" value="P:cell division"/>
    <property type="evidence" value="ECO:0007669"/>
    <property type="project" value="UniProtKB-KW"/>
</dbReference>
<comment type="domain">
    <text evidence="12">Consists of 3 domains; the N-terminus binds the ribosome, the middle domain has PPIase activity, while the C-terminus has intrinsic chaperone activity on its own.</text>
</comment>
<dbReference type="GO" id="GO:0015031">
    <property type="term" value="P:protein transport"/>
    <property type="evidence" value="ECO:0007669"/>
    <property type="project" value="UniProtKB-UniRule"/>
</dbReference>
<dbReference type="HAMAP" id="MF_00303">
    <property type="entry name" value="Trigger_factor_Tig"/>
    <property type="match status" value="1"/>
</dbReference>
<comment type="similarity">
    <text evidence="2 12 14">Belongs to the FKBP-type PPIase family. Tig subfamily.</text>
</comment>
<dbReference type="Pfam" id="PF05697">
    <property type="entry name" value="Trigger_N"/>
    <property type="match status" value="1"/>
</dbReference>
<dbReference type="SUPFAM" id="SSF102735">
    <property type="entry name" value="Trigger factor ribosome-binding domain"/>
    <property type="match status" value="1"/>
</dbReference>
<dbReference type="GO" id="GO:0051083">
    <property type="term" value="P:'de novo' cotranslational protein folding"/>
    <property type="evidence" value="ECO:0007669"/>
    <property type="project" value="TreeGrafter"/>
</dbReference>
<dbReference type="Gene3D" id="1.10.3120.10">
    <property type="entry name" value="Trigger factor, C-terminal domain"/>
    <property type="match status" value="1"/>
</dbReference>
<keyword evidence="12" id="KW-0963">Cytoplasm</keyword>
<accession>A0A9D2LZP0</accession>
<dbReference type="GO" id="GO:0005737">
    <property type="term" value="C:cytoplasm"/>
    <property type="evidence" value="ECO:0007669"/>
    <property type="project" value="UniProtKB-SubCell"/>
</dbReference>
<keyword evidence="9 12" id="KW-0131">Cell cycle</keyword>
<feature type="region of interest" description="Disordered" evidence="15">
    <location>
        <begin position="427"/>
        <end position="480"/>
    </location>
</feature>
<dbReference type="AlphaFoldDB" id="A0A9D2LZP0"/>
<evidence type="ECO:0000256" key="7">
    <source>
        <dbReference type="ARBA" id="ARBA00023186"/>
    </source>
</evidence>
<gene>
    <name evidence="12 17" type="primary">tig</name>
    <name evidence="17" type="ORF">H9942_08975</name>
</gene>
<dbReference type="GO" id="GO:0003755">
    <property type="term" value="F:peptidyl-prolyl cis-trans isomerase activity"/>
    <property type="evidence" value="ECO:0007669"/>
    <property type="project" value="UniProtKB-UniRule"/>
</dbReference>